<organism evidence="7 8">
    <name type="scientific">Takifugu bimaculatus</name>
    <dbReference type="NCBI Taxonomy" id="433685"/>
    <lineage>
        <taxon>Eukaryota</taxon>
        <taxon>Metazoa</taxon>
        <taxon>Chordata</taxon>
        <taxon>Craniata</taxon>
        <taxon>Vertebrata</taxon>
        <taxon>Euteleostomi</taxon>
        <taxon>Actinopterygii</taxon>
        <taxon>Neopterygii</taxon>
        <taxon>Teleostei</taxon>
        <taxon>Neoteleostei</taxon>
        <taxon>Acanthomorphata</taxon>
        <taxon>Eupercaria</taxon>
        <taxon>Tetraodontiformes</taxon>
        <taxon>Tetradontoidea</taxon>
        <taxon>Tetraodontidae</taxon>
        <taxon>Takifugu</taxon>
    </lineage>
</organism>
<evidence type="ECO:0000313" key="8">
    <source>
        <dbReference type="Proteomes" id="UP000516260"/>
    </source>
</evidence>
<keyword evidence="2" id="KW-0547">Nucleotide-binding</keyword>
<dbReference type="SUPFAM" id="SSF56112">
    <property type="entry name" value="Protein kinase-like (PK-like)"/>
    <property type="match status" value="1"/>
</dbReference>
<evidence type="ECO:0000256" key="5">
    <source>
        <dbReference type="ARBA" id="ARBA00023170"/>
    </source>
</evidence>
<dbReference type="InterPro" id="IPR001245">
    <property type="entry name" value="Ser-Thr/Tyr_kinase_cat_dom"/>
</dbReference>
<sequence length="190" mass="21301">MMIIEESMSNGALDSFLRKHEGQLSVMQLMDMLTGVASGMKYLTEMGFVHKRLAAHKVLVNSNLGCKVSGFRPLQEDKIEAIYTTMHGGKSVVLWTAPEAIQYHRFSSASDVWSFGIVMWEVMSYWRETLLGHGQPGREKIIWSIGPRCRHWKPTISKVNVGGRLPLSLEKVVFIQLLGASRACNVHLGV</sequence>
<comment type="subcellular location">
    <subcellularLocation>
        <location evidence="1">Membrane</location>
        <topology evidence="1">Single-pass membrane protein</topology>
    </subcellularLocation>
</comment>
<gene>
    <name evidence="7" type="ORF">fugu_018427</name>
</gene>
<dbReference type="InterPro" id="IPR000719">
    <property type="entry name" value="Prot_kinase_dom"/>
</dbReference>
<dbReference type="PANTHER" id="PTHR46877:SF16">
    <property type="entry name" value="EPHRIN TYPE-A RECEPTOR 10"/>
    <property type="match status" value="1"/>
</dbReference>
<dbReference type="Proteomes" id="UP000516260">
    <property type="component" value="Chromosome 20"/>
</dbReference>
<evidence type="ECO:0000256" key="4">
    <source>
        <dbReference type="ARBA" id="ARBA00023136"/>
    </source>
</evidence>
<keyword evidence="8" id="KW-1185">Reference proteome</keyword>
<dbReference type="GO" id="GO:0005886">
    <property type="term" value="C:plasma membrane"/>
    <property type="evidence" value="ECO:0007669"/>
    <property type="project" value="TreeGrafter"/>
</dbReference>
<dbReference type="Gene3D" id="1.10.510.10">
    <property type="entry name" value="Transferase(Phosphotransferase) domain 1"/>
    <property type="match status" value="1"/>
</dbReference>
<protein>
    <recommendedName>
        <fullName evidence="6">Protein kinase domain-containing protein</fullName>
    </recommendedName>
</protein>
<keyword evidence="5" id="KW-0675">Receptor</keyword>
<dbReference type="GO" id="GO:0007411">
    <property type="term" value="P:axon guidance"/>
    <property type="evidence" value="ECO:0007669"/>
    <property type="project" value="TreeGrafter"/>
</dbReference>
<dbReference type="InterPro" id="IPR011009">
    <property type="entry name" value="Kinase-like_dom_sf"/>
</dbReference>
<evidence type="ECO:0000256" key="3">
    <source>
        <dbReference type="ARBA" id="ARBA00022840"/>
    </source>
</evidence>
<dbReference type="GO" id="GO:0030425">
    <property type="term" value="C:dendrite"/>
    <property type="evidence" value="ECO:0007669"/>
    <property type="project" value="TreeGrafter"/>
</dbReference>
<dbReference type="PANTHER" id="PTHR46877">
    <property type="entry name" value="EPH RECEPTOR A5"/>
    <property type="match status" value="1"/>
</dbReference>
<evidence type="ECO:0000313" key="7">
    <source>
        <dbReference type="EMBL" id="TNM93025.1"/>
    </source>
</evidence>
<evidence type="ECO:0000259" key="6">
    <source>
        <dbReference type="PROSITE" id="PS50011"/>
    </source>
</evidence>
<dbReference type="InterPro" id="IPR020635">
    <property type="entry name" value="Tyr_kinase_cat_dom"/>
</dbReference>
<dbReference type="PROSITE" id="PS50011">
    <property type="entry name" value="PROTEIN_KINASE_DOM"/>
    <property type="match status" value="1"/>
</dbReference>
<name>A0A4Z2BL55_9TELE</name>
<dbReference type="Pfam" id="PF07714">
    <property type="entry name" value="PK_Tyr_Ser-Thr"/>
    <property type="match status" value="1"/>
</dbReference>
<dbReference type="EMBL" id="SWLE01000013">
    <property type="protein sequence ID" value="TNM93025.1"/>
    <property type="molecule type" value="Genomic_DNA"/>
</dbReference>
<dbReference type="PRINTS" id="PR00109">
    <property type="entry name" value="TYRKINASE"/>
</dbReference>
<dbReference type="GO" id="GO:0005524">
    <property type="term" value="F:ATP binding"/>
    <property type="evidence" value="ECO:0007669"/>
    <property type="project" value="UniProtKB-KW"/>
</dbReference>
<comment type="caution">
    <text evidence="7">The sequence shown here is derived from an EMBL/GenBank/DDBJ whole genome shotgun (WGS) entry which is preliminary data.</text>
</comment>
<dbReference type="GO" id="GO:0005005">
    <property type="term" value="F:transmembrane-ephrin receptor activity"/>
    <property type="evidence" value="ECO:0007669"/>
    <property type="project" value="TreeGrafter"/>
</dbReference>
<dbReference type="SMART" id="SM00219">
    <property type="entry name" value="TyrKc"/>
    <property type="match status" value="1"/>
</dbReference>
<dbReference type="AlphaFoldDB" id="A0A4Z2BL55"/>
<accession>A0A4Z2BL55</accession>
<evidence type="ECO:0000256" key="2">
    <source>
        <dbReference type="ARBA" id="ARBA00022741"/>
    </source>
</evidence>
<feature type="domain" description="Protein kinase" evidence="6">
    <location>
        <begin position="1"/>
        <end position="190"/>
    </location>
</feature>
<keyword evidence="3" id="KW-0067">ATP-binding</keyword>
<proteinExistence type="predicted"/>
<dbReference type="InterPro" id="IPR050449">
    <property type="entry name" value="Ephrin_rcpt_TKs"/>
</dbReference>
<evidence type="ECO:0000256" key="1">
    <source>
        <dbReference type="ARBA" id="ARBA00004167"/>
    </source>
</evidence>
<reference evidence="7 8" key="1">
    <citation type="submission" date="2019-04" db="EMBL/GenBank/DDBJ databases">
        <title>The sequence and de novo assembly of Takifugu bimaculatus genome using PacBio and Hi-C technologies.</title>
        <authorList>
            <person name="Xu P."/>
            <person name="Liu B."/>
            <person name="Zhou Z."/>
        </authorList>
    </citation>
    <scope>NUCLEOTIDE SEQUENCE [LARGE SCALE GENOMIC DNA]</scope>
    <source>
        <strain evidence="7">TB-2018</strain>
        <tissue evidence="7">Muscle</tissue>
    </source>
</reference>
<keyword evidence="4" id="KW-0472">Membrane</keyword>